<dbReference type="InterPro" id="IPR024652">
    <property type="entry name" value="Trichodiene_synth"/>
</dbReference>
<dbReference type="InterPro" id="IPR008949">
    <property type="entry name" value="Isoprenoid_synthase_dom_sf"/>
</dbReference>
<dbReference type="OrthoDB" id="2998174at2759"/>
<dbReference type="SUPFAM" id="SSF48576">
    <property type="entry name" value="Terpenoid synthases"/>
    <property type="match status" value="1"/>
</dbReference>
<dbReference type="SFLD" id="SFLDG01021">
    <property type="entry name" value="Trichodiene_Synthase_Like"/>
    <property type="match status" value="1"/>
</dbReference>
<proteinExistence type="inferred from homology"/>
<protein>
    <submittedName>
        <fullName evidence="3">Isoprenoid synthase domain-containing protein</fullName>
    </submittedName>
</protein>
<accession>A0A9P5XZ17</accession>
<keyword evidence="2" id="KW-0456">Lyase</keyword>
<comment type="similarity">
    <text evidence="1">Belongs to the trichodiene synthase family.</text>
</comment>
<gene>
    <name evidence="3" type="ORF">BDZ94DRAFT_1313453</name>
</gene>
<evidence type="ECO:0000256" key="2">
    <source>
        <dbReference type="ARBA" id="ARBA00023239"/>
    </source>
</evidence>
<dbReference type="GO" id="GO:0016838">
    <property type="term" value="F:carbon-oxygen lyase activity, acting on phosphates"/>
    <property type="evidence" value="ECO:0007669"/>
    <property type="project" value="InterPro"/>
</dbReference>
<evidence type="ECO:0000313" key="3">
    <source>
        <dbReference type="EMBL" id="KAF9458281.1"/>
    </source>
</evidence>
<reference evidence="3" key="1">
    <citation type="submission" date="2020-11" db="EMBL/GenBank/DDBJ databases">
        <authorList>
            <consortium name="DOE Joint Genome Institute"/>
            <person name="Ahrendt S."/>
            <person name="Riley R."/>
            <person name="Andreopoulos W."/>
            <person name="Labutti K."/>
            <person name="Pangilinan J."/>
            <person name="Ruiz-Duenas F.J."/>
            <person name="Barrasa J.M."/>
            <person name="Sanchez-Garcia M."/>
            <person name="Camarero S."/>
            <person name="Miyauchi S."/>
            <person name="Serrano A."/>
            <person name="Linde D."/>
            <person name="Babiker R."/>
            <person name="Drula E."/>
            <person name="Ayuso-Fernandez I."/>
            <person name="Pacheco R."/>
            <person name="Padilla G."/>
            <person name="Ferreira P."/>
            <person name="Barriuso J."/>
            <person name="Kellner H."/>
            <person name="Castanera R."/>
            <person name="Alfaro M."/>
            <person name="Ramirez L."/>
            <person name="Pisabarro A.G."/>
            <person name="Kuo A."/>
            <person name="Tritt A."/>
            <person name="Lipzen A."/>
            <person name="He G."/>
            <person name="Yan M."/>
            <person name="Ng V."/>
            <person name="Cullen D."/>
            <person name="Martin F."/>
            <person name="Rosso M.-N."/>
            <person name="Henrissat B."/>
            <person name="Hibbett D."/>
            <person name="Martinez A.T."/>
            <person name="Grigoriev I.V."/>
        </authorList>
    </citation>
    <scope>NUCLEOTIDE SEQUENCE</scope>
    <source>
        <strain evidence="3">CBS 247.69</strain>
    </source>
</reference>
<dbReference type="Proteomes" id="UP000807353">
    <property type="component" value="Unassembled WGS sequence"/>
</dbReference>
<dbReference type="Pfam" id="PF06330">
    <property type="entry name" value="TRI5"/>
    <property type="match status" value="1"/>
</dbReference>
<evidence type="ECO:0000256" key="1">
    <source>
        <dbReference type="ARBA" id="ARBA00007946"/>
    </source>
</evidence>
<dbReference type="SFLD" id="SFLDS00005">
    <property type="entry name" value="Isoprenoid_Synthase_Type_I"/>
    <property type="match status" value="1"/>
</dbReference>
<dbReference type="Gene3D" id="1.10.600.10">
    <property type="entry name" value="Farnesyl Diphosphate Synthase"/>
    <property type="match status" value="1"/>
</dbReference>
<evidence type="ECO:0000313" key="4">
    <source>
        <dbReference type="Proteomes" id="UP000807353"/>
    </source>
</evidence>
<organism evidence="3 4">
    <name type="scientific">Collybia nuda</name>
    <dbReference type="NCBI Taxonomy" id="64659"/>
    <lineage>
        <taxon>Eukaryota</taxon>
        <taxon>Fungi</taxon>
        <taxon>Dikarya</taxon>
        <taxon>Basidiomycota</taxon>
        <taxon>Agaricomycotina</taxon>
        <taxon>Agaricomycetes</taxon>
        <taxon>Agaricomycetidae</taxon>
        <taxon>Agaricales</taxon>
        <taxon>Tricholomatineae</taxon>
        <taxon>Clitocybaceae</taxon>
        <taxon>Collybia</taxon>
    </lineage>
</organism>
<keyword evidence="4" id="KW-1185">Reference proteome</keyword>
<dbReference type="EMBL" id="MU150345">
    <property type="protein sequence ID" value="KAF9458281.1"/>
    <property type="molecule type" value="Genomic_DNA"/>
</dbReference>
<dbReference type="AlphaFoldDB" id="A0A9P5XZ17"/>
<sequence length="337" mass="38531">MALYSLRSLLPTLFSFAISPISPLDSSMNYHTYRLSDEEIERSIYRDFLRKMEYCKPDLHDAEKTLEQALRSEMYSRKMQCPQLEKTVHLAARLVELAYPDCTFEEQKVIALVNWFVIYLDDVDSEPCAAFVPRLLRGQKQLDPVLDAFADVLNSMHDYYDSLAANQIVTSILNFINLTPVESQIAAGTFTVPSRSRRFPGFLRDRSGLGVPFALFAFPKSQGLDTAAYLRALPDMDFWICAANDLLSYHKEMLAGETNNYVSSRALVEKKTPLRVLVELERELEESRNVIHATLSSHPAAIKAWRAFEVGGVAWHLEQKRYKLKDLALDQHVTARR</sequence>
<name>A0A9P5XZ17_9AGAR</name>
<comment type="caution">
    <text evidence="3">The sequence shown here is derived from an EMBL/GenBank/DDBJ whole genome shotgun (WGS) entry which is preliminary data.</text>
</comment>